<evidence type="ECO:0000313" key="2">
    <source>
        <dbReference type="EMBL" id="ASI92363.1"/>
    </source>
</evidence>
<accession>A0AAN1FKM8</accession>
<dbReference type="AlphaFoldDB" id="A0AAN1FKM8"/>
<sequence length="337" mass="40447">MKYPRRIKTHISESKSFDIVSKALPSEWIVREMTERDYGIDLYVEIVKPDGSVTGDLVALQVKSTSDISFNKKNKFSLSGINRSTLNYWEGLPVPVFVFLVNLYDENVYWCNIETDRRDGYYSGETSTISLRFEKDRDLSELGTSLFMLTYIREKRWSDIENAIEKSLMSYNNLGPLMLMCTRRENHEICSTTMQYMLIQHYEYYTVLSRYLLHRKPKYLPEWYQRNIEIHKENGTELTLNFSYQLAKEMLKEFIGEYRECIILAYDLVTEQQKDYFFTKKPYLVGHLNQRPHTFLGDDWYARYYFDEYENETQCPEKLFFEDFDEFDWILDDLVHT</sequence>
<reference evidence="3" key="1">
    <citation type="submission" date="2016-12" db="EMBL/GenBank/DDBJ databases">
        <title>Comparative genomic analysis reveals the diversity, evolution, and environmental adaptation strategies of the genus Vibrio.</title>
        <authorList>
            <person name="Lin H."/>
            <person name="Wang X."/>
            <person name="Zhang X.-H."/>
        </authorList>
    </citation>
    <scope>NUCLEOTIDE SEQUENCE [LARGE SCALE GENOMIC DNA]</scope>
    <source>
        <strain evidence="3">QT6D1</strain>
    </source>
</reference>
<dbReference type="EMBL" id="CP018309">
    <property type="protein sequence ID" value="ASI92363.1"/>
    <property type="molecule type" value="Genomic_DNA"/>
</dbReference>
<dbReference type="RefSeq" id="WP_088878319.1">
    <property type="nucleotide sequence ID" value="NZ_CP018309.1"/>
</dbReference>
<name>A0AAN1FKM8_9VIBR</name>
<protein>
    <recommendedName>
        <fullName evidence="1">DUF4365 domain-containing protein</fullName>
    </recommendedName>
</protein>
<proteinExistence type="predicted"/>
<dbReference type="Pfam" id="PF14280">
    <property type="entry name" value="DUF4365"/>
    <property type="match status" value="1"/>
</dbReference>
<evidence type="ECO:0000313" key="3">
    <source>
        <dbReference type="Proteomes" id="UP000197092"/>
    </source>
</evidence>
<evidence type="ECO:0000259" key="1">
    <source>
        <dbReference type="Pfam" id="PF14280"/>
    </source>
</evidence>
<organism evidence="2 3">
    <name type="scientific">Vibrio mediterranei</name>
    <dbReference type="NCBI Taxonomy" id="689"/>
    <lineage>
        <taxon>Bacteria</taxon>
        <taxon>Pseudomonadati</taxon>
        <taxon>Pseudomonadota</taxon>
        <taxon>Gammaproteobacteria</taxon>
        <taxon>Vibrionales</taxon>
        <taxon>Vibrionaceae</taxon>
        <taxon>Vibrio</taxon>
    </lineage>
</organism>
<gene>
    <name evidence="2" type="ORF">BSZ05_21405</name>
</gene>
<feature type="domain" description="DUF4365" evidence="1">
    <location>
        <begin position="13"/>
        <end position="139"/>
    </location>
</feature>
<dbReference type="Proteomes" id="UP000197092">
    <property type="component" value="Chromosome 2"/>
</dbReference>
<dbReference type="InterPro" id="IPR025375">
    <property type="entry name" value="DUF4365"/>
</dbReference>
<dbReference type="KEGG" id="vsh:BSZ05_21405"/>